<feature type="transmembrane region" description="Helical" evidence="6">
    <location>
        <begin position="151"/>
        <end position="168"/>
    </location>
</feature>
<feature type="transmembrane region" description="Helical" evidence="6">
    <location>
        <begin position="409"/>
        <end position="426"/>
    </location>
</feature>
<comment type="caution">
    <text evidence="7">The sequence shown here is derived from an EMBL/GenBank/DDBJ whole genome shotgun (WGS) entry which is preliminary data.</text>
</comment>
<organism evidence="7 8">
    <name type="scientific">Leptospira congkakensis</name>
    <dbReference type="NCBI Taxonomy" id="2484932"/>
    <lineage>
        <taxon>Bacteria</taxon>
        <taxon>Pseudomonadati</taxon>
        <taxon>Spirochaetota</taxon>
        <taxon>Spirochaetia</taxon>
        <taxon>Leptospirales</taxon>
        <taxon>Leptospiraceae</taxon>
        <taxon>Leptospira</taxon>
    </lineage>
</organism>
<dbReference type="PIRSF" id="PIRSF006060">
    <property type="entry name" value="AA_transporter"/>
    <property type="match status" value="1"/>
</dbReference>
<dbReference type="PANTHER" id="PTHR42770:SF7">
    <property type="entry name" value="MEMBRANE PROTEIN"/>
    <property type="match status" value="1"/>
</dbReference>
<feature type="transmembrane region" description="Helical" evidence="6">
    <location>
        <begin position="220"/>
        <end position="242"/>
    </location>
</feature>
<keyword evidence="8" id="KW-1185">Reference proteome</keyword>
<keyword evidence="5 6" id="KW-0472">Membrane</keyword>
<protein>
    <submittedName>
        <fullName evidence="7">APC family permease</fullName>
    </submittedName>
</protein>
<evidence type="ECO:0000256" key="3">
    <source>
        <dbReference type="ARBA" id="ARBA00022692"/>
    </source>
</evidence>
<dbReference type="InterPro" id="IPR050367">
    <property type="entry name" value="APC_superfamily"/>
</dbReference>
<keyword evidence="3 6" id="KW-0812">Transmembrane</keyword>
<gene>
    <name evidence="7" type="ORF">EHQ69_13055</name>
</gene>
<evidence type="ECO:0000256" key="5">
    <source>
        <dbReference type="ARBA" id="ARBA00023136"/>
    </source>
</evidence>
<comment type="subcellular location">
    <subcellularLocation>
        <location evidence="1">Cell membrane</location>
        <topology evidence="1">Multi-pass membrane protein</topology>
    </subcellularLocation>
</comment>
<evidence type="ECO:0000256" key="4">
    <source>
        <dbReference type="ARBA" id="ARBA00022989"/>
    </source>
</evidence>
<feature type="transmembrane region" description="Helical" evidence="6">
    <location>
        <begin position="86"/>
        <end position="105"/>
    </location>
</feature>
<evidence type="ECO:0000313" key="8">
    <source>
        <dbReference type="Proteomes" id="UP000298263"/>
    </source>
</evidence>
<dbReference type="GO" id="GO:0005886">
    <property type="term" value="C:plasma membrane"/>
    <property type="evidence" value="ECO:0007669"/>
    <property type="project" value="UniProtKB-SubCell"/>
</dbReference>
<evidence type="ECO:0000256" key="2">
    <source>
        <dbReference type="ARBA" id="ARBA00022475"/>
    </source>
</evidence>
<feature type="transmembrane region" description="Helical" evidence="6">
    <location>
        <begin position="125"/>
        <end position="142"/>
    </location>
</feature>
<accession>A0A4Z1A7D7</accession>
<dbReference type="EMBL" id="RQGP01000022">
    <property type="protein sequence ID" value="TGL90833.1"/>
    <property type="molecule type" value="Genomic_DNA"/>
</dbReference>
<feature type="transmembrane region" description="Helical" evidence="6">
    <location>
        <begin position="45"/>
        <end position="65"/>
    </location>
</feature>
<dbReference type="GO" id="GO:0022857">
    <property type="term" value="F:transmembrane transporter activity"/>
    <property type="evidence" value="ECO:0007669"/>
    <property type="project" value="InterPro"/>
</dbReference>
<dbReference type="Pfam" id="PF13520">
    <property type="entry name" value="AA_permease_2"/>
    <property type="match status" value="1"/>
</dbReference>
<feature type="transmembrane region" description="Helical" evidence="6">
    <location>
        <begin position="316"/>
        <end position="335"/>
    </location>
</feature>
<feature type="transmembrane region" description="Helical" evidence="6">
    <location>
        <begin position="381"/>
        <end position="403"/>
    </location>
</feature>
<dbReference type="OrthoDB" id="9762947at2"/>
<feature type="transmembrane region" description="Helical" evidence="6">
    <location>
        <begin position="188"/>
        <end position="208"/>
    </location>
</feature>
<evidence type="ECO:0000313" key="7">
    <source>
        <dbReference type="EMBL" id="TGL90833.1"/>
    </source>
</evidence>
<reference evidence="7" key="1">
    <citation type="journal article" date="2019" name="PLoS Negl. Trop. Dis.">
        <title>Revisiting the worldwide diversity of Leptospira species in the environment.</title>
        <authorList>
            <person name="Vincent A.T."/>
            <person name="Schiettekatte O."/>
            <person name="Bourhy P."/>
            <person name="Veyrier F.J."/>
            <person name="Picardeau M."/>
        </authorList>
    </citation>
    <scope>NUCLEOTIDE SEQUENCE [LARGE SCALE GENOMIC DNA]</scope>
    <source>
        <strain evidence="7">201702422</strain>
    </source>
</reference>
<dbReference type="Gene3D" id="1.20.1740.10">
    <property type="entry name" value="Amino acid/polyamine transporter I"/>
    <property type="match status" value="1"/>
</dbReference>
<proteinExistence type="predicted"/>
<dbReference type="Proteomes" id="UP000298263">
    <property type="component" value="Unassembled WGS sequence"/>
</dbReference>
<evidence type="ECO:0000256" key="6">
    <source>
        <dbReference type="SAM" id="Phobius"/>
    </source>
</evidence>
<feature type="transmembrane region" description="Helical" evidence="6">
    <location>
        <begin position="341"/>
        <end position="360"/>
    </location>
</feature>
<feature type="transmembrane region" description="Helical" evidence="6">
    <location>
        <begin position="12"/>
        <end position="33"/>
    </location>
</feature>
<name>A0A4Z1A7D7_9LEPT</name>
<dbReference type="InterPro" id="IPR002293">
    <property type="entry name" value="AA/rel_permease1"/>
</dbReference>
<sequence length="456" mass="51318">MGLTEKKSNLSLFSLVCMAIGLTIGGGIFVLTGVLARDHAAHLPYFYLLASLPMFFIIFPVAVLGRYFPTNGGIYFYPSRMLSPRFAFLITWIFLSTASFGQIPLFTLACSDILLQIFPVGSKDLWAFGVLTIFFLLNVSGIKPVLFVQNALVSILVFLLGYSIFRIVDFHHLTYVKTDSLPEILPGLEMISLLCFTYFGSNAIIELGKETGKPKHLLKAFLWAFPIVVLIYFSFSFAISSISHGDLTLPPSDYLFNLIRSRLTPVEFKLFLLGGPLLAVVTSLNGIFLIQTKSLIGLVQDGWFPHLKKESQTISYTKIFTILYILSALGLFLRWNLETLATYSTVGWFFVILAQLISIFPAKQILKENGYFPKLFFKNSFIQITIIGITLATILTSILLYRLHQDGKLLGLVFVTGFGIIYLYLISKYKGYNPTKETELKREILTLYLESEDTND</sequence>
<dbReference type="PANTHER" id="PTHR42770">
    <property type="entry name" value="AMINO ACID TRANSPORTER-RELATED"/>
    <property type="match status" value="1"/>
</dbReference>
<dbReference type="RefSeq" id="WP_135584006.1">
    <property type="nucleotide sequence ID" value="NZ_RQGO01000005.1"/>
</dbReference>
<keyword evidence="2" id="KW-1003">Cell membrane</keyword>
<keyword evidence="4 6" id="KW-1133">Transmembrane helix</keyword>
<evidence type="ECO:0000256" key="1">
    <source>
        <dbReference type="ARBA" id="ARBA00004651"/>
    </source>
</evidence>
<dbReference type="AlphaFoldDB" id="A0A4Z1A7D7"/>